<dbReference type="GO" id="GO:0000981">
    <property type="term" value="F:DNA-binding transcription factor activity, RNA polymerase II-specific"/>
    <property type="evidence" value="ECO:0007669"/>
    <property type="project" value="InterPro"/>
</dbReference>
<evidence type="ECO:0000256" key="12">
    <source>
        <dbReference type="ARBA" id="ARBA00082092"/>
    </source>
</evidence>
<dbReference type="GO" id="GO:0030154">
    <property type="term" value="P:cell differentiation"/>
    <property type="evidence" value="ECO:0007669"/>
    <property type="project" value="UniProtKB-KW"/>
</dbReference>
<evidence type="ECO:0000256" key="6">
    <source>
        <dbReference type="ARBA" id="ARBA00023125"/>
    </source>
</evidence>
<keyword evidence="9" id="KW-0804">Transcription</keyword>
<evidence type="ECO:0000256" key="3">
    <source>
        <dbReference type="ARBA" id="ARBA00022473"/>
    </source>
</evidence>
<dbReference type="InterPro" id="IPR005542">
    <property type="entry name" value="PBX_PBC_dom"/>
</dbReference>
<evidence type="ECO:0000256" key="5">
    <source>
        <dbReference type="ARBA" id="ARBA00023015"/>
    </source>
</evidence>
<evidence type="ECO:0000256" key="9">
    <source>
        <dbReference type="ARBA" id="ARBA00023163"/>
    </source>
</evidence>
<evidence type="ECO:0000256" key="1">
    <source>
        <dbReference type="ARBA" id="ARBA00004123"/>
    </source>
</evidence>
<feature type="region of interest" description="Disordered" evidence="15">
    <location>
        <begin position="367"/>
        <end position="394"/>
    </location>
</feature>
<evidence type="ECO:0000259" key="16">
    <source>
        <dbReference type="PROSITE" id="PS50071"/>
    </source>
</evidence>
<dbReference type="EMBL" id="JBBPFD010000002">
    <property type="protein sequence ID" value="KAK7940458.1"/>
    <property type="molecule type" value="Genomic_DNA"/>
</dbReference>
<accession>A0AAW0PX79</accession>
<keyword evidence="3" id="KW-0217">Developmental protein</keyword>
<evidence type="ECO:0000256" key="8">
    <source>
        <dbReference type="ARBA" id="ARBA00023159"/>
    </source>
</evidence>
<dbReference type="GO" id="GO:0043565">
    <property type="term" value="F:sequence-specific DNA binding"/>
    <property type="evidence" value="ECO:0007669"/>
    <property type="project" value="UniProtKB-ARBA"/>
</dbReference>
<keyword evidence="19" id="KW-1185">Reference proteome</keyword>
<dbReference type="GO" id="GO:0005634">
    <property type="term" value="C:nucleus"/>
    <property type="evidence" value="ECO:0007669"/>
    <property type="project" value="UniProtKB-SubCell"/>
</dbReference>
<keyword evidence="8" id="KW-0010">Activator</keyword>
<evidence type="ECO:0000256" key="2">
    <source>
        <dbReference type="ARBA" id="ARBA00007601"/>
    </source>
</evidence>
<evidence type="ECO:0000256" key="13">
    <source>
        <dbReference type="ARBA" id="ARBA00082748"/>
    </source>
</evidence>
<dbReference type="SMART" id="SM00389">
    <property type="entry name" value="HOX"/>
    <property type="match status" value="1"/>
</dbReference>
<comment type="subcellular location">
    <subcellularLocation>
        <location evidence="1 14">Nucleus</location>
    </subcellularLocation>
</comment>
<dbReference type="FunFam" id="1.10.10.60:FF:000277">
    <property type="entry name" value="Pre-B-cell leukemia transcription factor 1"/>
    <property type="match status" value="1"/>
</dbReference>
<feature type="DNA-binding region" description="Homeobox" evidence="14">
    <location>
        <begin position="203"/>
        <end position="265"/>
    </location>
</feature>
<proteinExistence type="inferred from homology"/>
<dbReference type="AlphaFoldDB" id="A0AAW0PX79"/>
<evidence type="ECO:0000256" key="10">
    <source>
        <dbReference type="ARBA" id="ARBA00023242"/>
    </source>
</evidence>
<evidence type="ECO:0000256" key="4">
    <source>
        <dbReference type="ARBA" id="ARBA00022782"/>
    </source>
</evidence>
<dbReference type="InterPro" id="IPR009057">
    <property type="entry name" value="Homeodomain-like_sf"/>
</dbReference>
<dbReference type="Pfam" id="PF05920">
    <property type="entry name" value="Homeobox_KN"/>
    <property type="match status" value="1"/>
</dbReference>
<comment type="caution">
    <text evidence="18">The sequence shown here is derived from an EMBL/GenBank/DDBJ whole genome shotgun (WGS) entry which is preliminary data.</text>
</comment>
<dbReference type="InterPro" id="IPR050224">
    <property type="entry name" value="TALE_homeobox"/>
</dbReference>
<organism evidence="18 19">
    <name type="scientific">Mugilogobius chulae</name>
    <name type="common">yellowstripe goby</name>
    <dbReference type="NCBI Taxonomy" id="88201"/>
    <lineage>
        <taxon>Eukaryota</taxon>
        <taxon>Metazoa</taxon>
        <taxon>Chordata</taxon>
        <taxon>Craniata</taxon>
        <taxon>Vertebrata</taxon>
        <taxon>Euteleostomi</taxon>
        <taxon>Actinopterygii</taxon>
        <taxon>Neopterygii</taxon>
        <taxon>Teleostei</taxon>
        <taxon>Neoteleostei</taxon>
        <taxon>Acanthomorphata</taxon>
        <taxon>Gobiaria</taxon>
        <taxon>Gobiiformes</taxon>
        <taxon>Gobioidei</taxon>
        <taxon>Gobiidae</taxon>
        <taxon>Gobionellinae</taxon>
        <taxon>Mugilogobius</taxon>
    </lineage>
</organism>
<dbReference type="Pfam" id="PF03792">
    <property type="entry name" value="PBC"/>
    <property type="match status" value="1"/>
</dbReference>
<keyword evidence="7 14" id="KW-0371">Homeobox</keyword>
<comment type="similarity">
    <text evidence="2">Belongs to the TALE/PBX homeobox family.</text>
</comment>
<dbReference type="InterPro" id="IPR001356">
    <property type="entry name" value="HD"/>
</dbReference>
<reference evidence="19" key="1">
    <citation type="submission" date="2024-04" db="EMBL/GenBank/DDBJ databases">
        <title>Salinicola lusitanus LLJ914,a marine bacterium isolated from the Okinawa Trough.</title>
        <authorList>
            <person name="Li J."/>
        </authorList>
    </citation>
    <scope>NUCLEOTIDE SEQUENCE [LARGE SCALE GENOMIC DNA]</scope>
</reference>
<evidence type="ECO:0000259" key="17">
    <source>
        <dbReference type="PROSITE" id="PS51978"/>
    </source>
</evidence>
<dbReference type="InterPro" id="IPR008422">
    <property type="entry name" value="KN_HD"/>
</dbReference>
<evidence type="ECO:0000256" key="11">
    <source>
        <dbReference type="ARBA" id="ARBA00067471"/>
    </source>
</evidence>
<sequence length="394" mass="44064">MDDQTRMLTGLTGLSGLAQADVGDPDAVRKQSLGQPQQDIGDILQQIMAITDESLDEAQARKHALNCHRMKPALFSVLCEIKEKTGCVRARERRRLSRRGSSCSSSWRLADRQQHRALDYRAKLAQIRQIYHSELEKYEQACSEFTNHVMNLLREQSRTRPISPKEIERMVAIIHRKFSSIQMQLKQSTCEAVMILRSRFLDARRKRRNFNKQATEVLNEYFYSHLSNPYPSEEAKEELAKKCGITVSQVSNWFGNKRIRYKKNIGKFQEEANLYAVKTAVDAANVSAQASQANSPATPNSGSPGSFTLSHSGDTYLGLRSLNGEALNIAPSLQPQVDTLHPATHLTAGYEELSGSALYTPHRLDANSWQDTTNTSSVTSPPGPPSSDHSDTSN</sequence>
<feature type="domain" description="Homeobox" evidence="16">
    <location>
        <begin position="201"/>
        <end position="264"/>
    </location>
</feature>
<feature type="domain" description="PBC" evidence="17">
    <location>
        <begin position="35"/>
        <end position="202"/>
    </location>
</feature>
<keyword evidence="10 14" id="KW-0539">Nucleus</keyword>
<evidence type="ECO:0000256" key="15">
    <source>
        <dbReference type="SAM" id="MobiDB-lite"/>
    </source>
</evidence>
<dbReference type="Proteomes" id="UP001460270">
    <property type="component" value="Unassembled WGS sequence"/>
</dbReference>
<evidence type="ECO:0000256" key="7">
    <source>
        <dbReference type="ARBA" id="ARBA00023155"/>
    </source>
</evidence>
<keyword evidence="5" id="KW-0805">Transcription regulation</keyword>
<dbReference type="PROSITE" id="PS50071">
    <property type="entry name" value="HOMEOBOX_2"/>
    <property type="match status" value="1"/>
</dbReference>
<gene>
    <name evidence="18" type="ORF">WMY93_003784</name>
</gene>
<dbReference type="GO" id="GO:0005667">
    <property type="term" value="C:transcription regulator complex"/>
    <property type="evidence" value="ECO:0007669"/>
    <property type="project" value="UniProtKB-ARBA"/>
</dbReference>
<dbReference type="CDD" id="cd00086">
    <property type="entry name" value="homeodomain"/>
    <property type="match status" value="1"/>
</dbReference>
<name>A0AAW0PX79_9GOBI</name>
<dbReference type="PROSITE" id="PS51978">
    <property type="entry name" value="PBC"/>
    <property type="match status" value="1"/>
</dbReference>
<evidence type="ECO:0000256" key="14">
    <source>
        <dbReference type="PROSITE-ProRule" id="PRU00108"/>
    </source>
</evidence>
<evidence type="ECO:0000313" key="19">
    <source>
        <dbReference type="Proteomes" id="UP001460270"/>
    </source>
</evidence>
<dbReference type="PANTHER" id="PTHR11850">
    <property type="entry name" value="HOMEOBOX PROTEIN TRANSCRIPTION FACTORS"/>
    <property type="match status" value="1"/>
</dbReference>
<evidence type="ECO:0000313" key="18">
    <source>
        <dbReference type="EMBL" id="KAK7940458.1"/>
    </source>
</evidence>
<keyword evidence="4" id="KW-0221">Differentiation</keyword>
<dbReference type="Gene3D" id="1.10.10.60">
    <property type="entry name" value="Homeodomain-like"/>
    <property type="match status" value="1"/>
</dbReference>
<dbReference type="InterPro" id="IPR017970">
    <property type="entry name" value="Homeobox_CS"/>
</dbReference>
<dbReference type="PROSITE" id="PS00027">
    <property type="entry name" value="HOMEOBOX_1"/>
    <property type="match status" value="1"/>
</dbReference>
<dbReference type="SUPFAM" id="SSF46689">
    <property type="entry name" value="Homeodomain-like"/>
    <property type="match status" value="1"/>
</dbReference>
<keyword evidence="6 14" id="KW-0238">DNA-binding</keyword>
<protein>
    <recommendedName>
        <fullName evidence="11">Pre-B-cell leukemia transcription factor 1</fullName>
    </recommendedName>
    <alternativeName>
        <fullName evidence="12 13">Homeobox protein PBX1</fullName>
    </alternativeName>
</protein>